<dbReference type="eggNOG" id="ENOG502SNM5">
    <property type="taxonomic scope" value="Eukaryota"/>
</dbReference>
<dbReference type="Proteomes" id="UP000011715">
    <property type="component" value="Unassembled WGS sequence"/>
</dbReference>
<dbReference type="STRING" id="644358.A0A0C4DR70"/>
<reference evidence="2" key="3">
    <citation type="submission" date="2011-03" db="EMBL/GenBank/DDBJ databases">
        <title>Annotation of Magnaporthe poae ATCC 64411.</title>
        <authorList>
            <person name="Ma L.-J."/>
            <person name="Dead R."/>
            <person name="Young S.K."/>
            <person name="Zeng Q."/>
            <person name="Gargeya S."/>
            <person name="Fitzgerald M."/>
            <person name="Haas B."/>
            <person name="Abouelleil A."/>
            <person name="Alvarado L."/>
            <person name="Arachchi H.M."/>
            <person name="Berlin A."/>
            <person name="Brown A."/>
            <person name="Chapman S.B."/>
            <person name="Chen Z."/>
            <person name="Dunbar C."/>
            <person name="Freedman E."/>
            <person name="Gearin G."/>
            <person name="Gellesch M."/>
            <person name="Goldberg J."/>
            <person name="Griggs A."/>
            <person name="Gujja S."/>
            <person name="Heiman D."/>
            <person name="Howarth C."/>
            <person name="Larson L."/>
            <person name="Lui A."/>
            <person name="MacDonald P.J.P."/>
            <person name="Mehta T."/>
            <person name="Montmayeur A."/>
            <person name="Murphy C."/>
            <person name="Neiman D."/>
            <person name="Pearson M."/>
            <person name="Priest M."/>
            <person name="Roberts A."/>
            <person name="Saif S."/>
            <person name="Shea T."/>
            <person name="Shenoy N."/>
            <person name="Sisk P."/>
            <person name="Stolte C."/>
            <person name="Sykes S."/>
            <person name="Yandava C."/>
            <person name="Wortman J."/>
            <person name="Nusbaum C."/>
            <person name="Birren B."/>
        </authorList>
    </citation>
    <scope>NUCLEOTIDE SEQUENCE</scope>
    <source>
        <strain evidence="2">ATCC 64411</strain>
    </source>
</reference>
<feature type="region of interest" description="Disordered" evidence="1">
    <location>
        <begin position="754"/>
        <end position="781"/>
    </location>
</feature>
<dbReference type="OrthoDB" id="3000060at2759"/>
<evidence type="ECO:0000256" key="1">
    <source>
        <dbReference type="SAM" id="MobiDB-lite"/>
    </source>
</evidence>
<organism evidence="3 4">
    <name type="scientific">Magnaporthiopsis poae (strain ATCC 64411 / 73-15)</name>
    <name type="common">Kentucky bluegrass fungus</name>
    <name type="synonym">Magnaporthe poae</name>
    <dbReference type="NCBI Taxonomy" id="644358"/>
    <lineage>
        <taxon>Eukaryota</taxon>
        <taxon>Fungi</taxon>
        <taxon>Dikarya</taxon>
        <taxon>Ascomycota</taxon>
        <taxon>Pezizomycotina</taxon>
        <taxon>Sordariomycetes</taxon>
        <taxon>Sordariomycetidae</taxon>
        <taxon>Magnaporthales</taxon>
        <taxon>Magnaporthaceae</taxon>
        <taxon>Magnaporthiopsis</taxon>
    </lineage>
</organism>
<reference evidence="4" key="2">
    <citation type="submission" date="2010-05" db="EMBL/GenBank/DDBJ databases">
        <title>The genome sequence of Magnaporthe poae strain ATCC 64411.</title>
        <authorList>
            <person name="Ma L.-J."/>
            <person name="Dead R."/>
            <person name="Young S."/>
            <person name="Zeng Q."/>
            <person name="Koehrsen M."/>
            <person name="Alvarado L."/>
            <person name="Berlin A."/>
            <person name="Chapman S.B."/>
            <person name="Chen Z."/>
            <person name="Freedman E."/>
            <person name="Gellesch M."/>
            <person name="Goldberg J."/>
            <person name="Griggs A."/>
            <person name="Gujja S."/>
            <person name="Heilman E.R."/>
            <person name="Heiman D."/>
            <person name="Hepburn T."/>
            <person name="Howarth C."/>
            <person name="Jen D."/>
            <person name="Larson L."/>
            <person name="Mehta T."/>
            <person name="Neiman D."/>
            <person name="Pearson M."/>
            <person name="Roberts A."/>
            <person name="Saif S."/>
            <person name="Shea T."/>
            <person name="Shenoy N."/>
            <person name="Sisk P."/>
            <person name="Stolte C."/>
            <person name="Sykes S."/>
            <person name="Walk T."/>
            <person name="White J."/>
            <person name="Yandava C."/>
            <person name="Haas B."/>
            <person name="Nusbaum C."/>
            <person name="Birren B."/>
        </authorList>
    </citation>
    <scope>NUCLEOTIDE SEQUENCE [LARGE SCALE GENOMIC DNA]</scope>
    <source>
        <strain evidence="4">ATCC 64411 / 73-15</strain>
    </source>
</reference>
<reference evidence="2" key="1">
    <citation type="submission" date="2010-05" db="EMBL/GenBank/DDBJ databases">
        <title>The Genome Sequence of Magnaporthe poae strain ATCC 64411.</title>
        <authorList>
            <consortium name="The Broad Institute Genome Sequencing Platform"/>
            <consortium name="Broad Institute Genome Sequencing Center for Infectious Disease"/>
            <person name="Ma L.-J."/>
            <person name="Dead R."/>
            <person name="Young S."/>
            <person name="Zeng Q."/>
            <person name="Koehrsen M."/>
            <person name="Alvarado L."/>
            <person name="Berlin A."/>
            <person name="Chapman S.B."/>
            <person name="Chen Z."/>
            <person name="Freedman E."/>
            <person name="Gellesch M."/>
            <person name="Goldberg J."/>
            <person name="Griggs A."/>
            <person name="Gujja S."/>
            <person name="Heilman E.R."/>
            <person name="Heiman D."/>
            <person name="Hepburn T."/>
            <person name="Howarth C."/>
            <person name="Jen D."/>
            <person name="Larson L."/>
            <person name="Mehta T."/>
            <person name="Neiman D."/>
            <person name="Pearson M."/>
            <person name="Roberts A."/>
            <person name="Saif S."/>
            <person name="Shea T."/>
            <person name="Shenoy N."/>
            <person name="Sisk P."/>
            <person name="Stolte C."/>
            <person name="Sykes S."/>
            <person name="Walk T."/>
            <person name="White J."/>
            <person name="Yandava C."/>
            <person name="Haas B."/>
            <person name="Nusbaum C."/>
            <person name="Birren B."/>
        </authorList>
    </citation>
    <scope>NUCLEOTIDE SEQUENCE</scope>
    <source>
        <strain evidence="2">ATCC 64411</strain>
    </source>
</reference>
<protein>
    <submittedName>
        <fullName evidence="2 3">Uncharacterized protein</fullName>
    </submittedName>
</protein>
<sequence>MSSEEDTFVSGHLAILGRLKFVSHAPPDIVKRPHIIGICAVPMELAGLNVLGHHISDFLCWKMTFHREGNKDDQAWFSLVDIAAAMSEHKTRYSKVINGQAKDLSVALPFIRTDSNIPNLFTAFVSELKKQADVAQQKGECLIVIVCGEVSPELDICLDTKENTAYLRRESWLGSMLKSYSIPITVITPAIFTTGWEIWPFAGNPKEADEVSDEILDSLLAKQCGGAFAASVLSSWTRDHEASDMVPTVEGREGQLYSQFYTGIHDCMVRGMLPFAKDHSFHFAADQDEWEMALGKRKGPLGLDHFAKKWDDVKNLDESDPAAQKGGYKFLAGAFGGSQESQLVHLNFLVRQELRGCPGEWDQPTSDCCLVILTSFLQTKRPTEQRAREVFTLLEWRCSMNFIADVIVDFFVLPRPQGKICRYWDWKEQQRIDNEVHGTGAFRMALFSEMCSRWPKAPLPAGQQRDTLHDPLYWRPLQYITSAITMKYYNPRPEGPSKRETDDAKEFMLKGIGDFVDRLAKLQRWMVTSNTHLINLYDEWLATAKPGTSRPTWIPSNTTGRFTVTPTSPMLMRVDDTGVSFSPIPIGFDHMGTLELAKLAELAPSAVSPVLVQLRPRPVAAGMSATAASVPSKASESSLNTTASQASSQRTILPPATASPVATQKATPAAQQNIPTVTGKPDATVAQLDMPTATVKPTTTAAPVHGVKPVVTAGDKPEPKNGNPSLEAISETLAGLDPTSLQSLITLLAQQAQRKEPNASTVGDSGYELAPGPSQAQNTAPRVMVQPTRPRYVTGTVLSRVGNTSINMLIALYVRIPSDPRHGRDDGAATQPPQATGNHNGPGGQQAAPTTAKPIPAPAPASAPKTAAGVAAAPSGSSRQTTEQLPQTPTQPNTTQPNTQAAPSAKQGARPPWEDPEIEALIRRREAYKAKMAQNCKW</sequence>
<proteinExistence type="predicted"/>
<dbReference type="EMBL" id="ADBL01000595">
    <property type="status" value="NOT_ANNOTATED_CDS"/>
    <property type="molecule type" value="Genomic_DNA"/>
</dbReference>
<name>A0A0C4DR70_MAGP6</name>
<evidence type="ECO:0000313" key="3">
    <source>
        <dbReference type="EnsemblFungi" id="MAPG_02374T0"/>
    </source>
</evidence>
<gene>
    <name evidence="2" type="ORF">MAPG_02374</name>
</gene>
<dbReference type="EnsemblFungi" id="MAPG_02374T0">
    <property type="protein sequence ID" value="MAPG_02374T0"/>
    <property type="gene ID" value="MAPG_02374"/>
</dbReference>
<reference evidence="3" key="5">
    <citation type="submission" date="2015-06" db="UniProtKB">
        <authorList>
            <consortium name="EnsemblFungi"/>
        </authorList>
    </citation>
    <scope>IDENTIFICATION</scope>
    <source>
        <strain evidence="3">ATCC 64411</strain>
    </source>
</reference>
<dbReference type="AlphaFoldDB" id="A0A0C4DR70"/>
<accession>A0A0C4DR70</accession>
<feature type="region of interest" description="Disordered" evidence="1">
    <location>
        <begin position="628"/>
        <end position="651"/>
    </location>
</feature>
<keyword evidence="4" id="KW-1185">Reference proteome</keyword>
<evidence type="ECO:0000313" key="4">
    <source>
        <dbReference type="Proteomes" id="UP000011715"/>
    </source>
</evidence>
<evidence type="ECO:0000313" key="2">
    <source>
        <dbReference type="EMBL" id="KLU83310.1"/>
    </source>
</evidence>
<reference evidence="3" key="4">
    <citation type="journal article" date="2015" name="G3 (Bethesda)">
        <title>Genome sequences of three phytopathogenic species of the Magnaporthaceae family of fungi.</title>
        <authorList>
            <person name="Okagaki L.H."/>
            <person name="Nunes C.C."/>
            <person name="Sailsbery J."/>
            <person name="Clay B."/>
            <person name="Brown D."/>
            <person name="John T."/>
            <person name="Oh Y."/>
            <person name="Young N."/>
            <person name="Fitzgerald M."/>
            <person name="Haas B.J."/>
            <person name="Zeng Q."/>
            <person name="Young S."/>
            <person name="Adiconis X."/>
            <person name="Fan L."/>
            <person name="Levin J.Z."/>
            <person name="Mitchell T.K."/>
            <person name="Okubara P.A."/>
            <person name="Farman M.L."/>
            <person name="Kohn L.M."/>
            <person name="Birren B."/>
            <person name="Ma L.-J."/>
            <person name="Dean R.A."/>
        </authorList>
    </citation>
    <scope>NUCLEOTIDE SEQUENCE</scope>
    <source>
        <strain evidence="3">ATCC 64411 / 73-15</strain>
    </source>
</reference>
<dbReference type="EMBL" id="GL876967">
    <property type="protein sequence ID" value="KLU83310.1"/>
    <property type="molecule type" value="Genomic_DNA"/>
</dbReference>
<feature type="compositionally biased region" description="Polar residues" evidence="1">
    <location>
        <begin position="754"/>
        <end position="763"/>
    </location>
</feature>
<dbReference type="VEuPathDB" id="FungiDB:MAPG_02374"/>
<feature type="region of interest" description="Disordered" evidence="1">
    <location>
        <begin position="820"/>
        <end position="917"/>
    </location>
</feature>
<feature type="compositionally biased region" description="Low complexity" evidence="1">
    <location>
        <begin position="862"/>
        <end position="900"/>
    </location>
</feature>